<dbReference type="EMBL" id="FOUI01000011">
    <property type="protein sequence ID" value="SFM67775.1"/>
    <property type="molecule type" value="Genomic_DNA"/>
</dbReference>
<feature type="domain" description="GGDEF" evidence="4">
    <location>
        <begin position="515"/>
        <end position="648"/>
    </location>
</feature>
<dbReference type="PROSITE" id="PS50112">
    <property type="entry name" value="PAS"/>
    <property type="match status" value="2"/>
</dbReference>
<dbReference type="Pfam" id="PF13426">
    <property type="entry name" value="PAS_9"/>
    <property type="match status" value="1"/>
</dbReference>
<dbReference type="Gene3D" id="3.30.70.270">
    <property type="match status" value="1"/>
</dbReference>
<gene>
    <name evidence="5" type="ORF">SAMN05216217_11166</name>
</gene>
<dbReference type="InterPro" id="IPR052155">
    <property type="entry name" value="Biofilm_reg_signaling"/>
</dbReference>
<dbReference type="Pfam" id="PF00989">
    <property type="entry name" value="PAS"/>
    <property type="match status" value="1"/>
</dbReference>
<dbReference type="AlphaFoldDB" id="A0A1I4STP8"/>
<dbReference type="CDD" id="cd00130">
    <property type="entry name" value="PAS"/>
    <property type="match status" value="2"/>
</dbReference>
<dbReference type="GO" id="GO:0006355">
    <property type="term" value="P:regulation of DNA-templated transcription"/>
    <property type="evidence" value="ECO:0007669"/>
    <property type="project" value="InterPro"/>
</dbReference>
<dbReference type="Pfam" id="PF13185">
    <property type="entry name" value="GAF_2"/>
    <property type="match status" value="1"/>
</dbReference>
<sequence>MSQRWSRGLLPILWLPVSSPASGLLDEQQASLLPAILIGLLLASGGLWWLQSRRRRSRDSTYRALLEQTRGQLLDSVLEQRPLLQLMERLAMSWSALQPGSNGSVLLVDEHARINTIAAPGLPASYSAQLDGLHAAEGVGSCGTAIARCAPVFVADVQTDPLWMPYQALAETGGFRSCWSMPFFDESGRVLGTFAVYGQQPGLPDTRARNWMLEFTRLAALAVQKTRLAEQHELSRQRFTAVFHQAALPMLLVSAEGVLLEANPRFAELFGYQPEANACFDLRSWLHPDDLRTFAPQLRELLDQHTHVLDGELRIRLPDGRFDWFKLNISLVSGAHGAHQSYLLVAEDISQRKATELAMQEAAAVFEHSREGMLVTDAGYRISTVNPAFTRITGLTPGQVQGRTVMQFNLDTGSGKTTEQELAILQQDGYWQGEVRIQGAGGQPLPLWVTATLIHSADGQLERCLIMFNDLSRLRRSQEQLYRLTNFDSLTGLPNRVMASFHLQQLLSQAGIRDCRLAVLYIDLDKFKSINDNLGHECGDQVLREAASRLQSECGPADMLARLAADEFMLIVDGCEADQARELAGRLCQSMRVPFLLDDGRQLYLSASVGFAMYPDDAASAAELIRKADTAMDSVKLAGRDGVRQWAEEMDAQVSQRFELERDMRIGLEHSPEQFVLYYQPLIDLQTRQVRGVEALLRWQHPQRGLIGPDLFIPVAELTGLIVPLGRRALDGACRQLQQWQSEGLALEFVSVNLSPLQFSGEDLQCSVAETLANSGLAPEALVLEITESALMTDVQKSLDTLHVLKRMGVRLALDDFGTGYSSLSHLRSFPLDKLKIDRSFMQGVPESRGDSLLLASILELAAGLQLEVVAEGVETEAQLQFLYRHDCAMAQGFLLSRPLPVGQLQAWLAQDGDQ</sequence>
<dbReference type="InterPro" id="IPR043128">
    <property type="entry name" value="Rev_trsase/Diguanyl_cyclase"/>
</dbReference>
<evidence type="ECO:0000259" key="1">
    <source>
        <dbReference type="PROSITE" id="PS50112"/>
    </source>
</evidence>
<dbReference type="CDD" id="cd01948">
    <property type="entry name" value="EAL"/>
    <property type="match status" value="1"/>
</dbReference>
<dbReference type="PROSITE" id="PS50887">
    <property type="entry name" value="GGDEF"/>
    <property type="match status" value="1"/>
</dbReference>
<dbReference type="Pfam" id="PF00990">
    <property type="entry name" value="GGDEF"/>
    <property type="match status" value="1"/>
</dbReference>
<dbReference type="SMART" id="SM00091">
    <property type="entry name" value="PAS"/>
    <property type="match status" value="2"/>
</dbReference>
<dbReference type="InterPro" id="IPR029016">
    <property type="entry name" value="GAF-like_dom_sf"/>
</dbReference>
<evidence type="ECO:0000259" key="3">
    <source>
        <dbReference type="PROSITE" id="PS50883"/>
    </source>
</evidence>
<dbReference type="RefSeq" id="WP_177197269.1">
    <property type="nucleotide sequence ID" value="NZ_FOUI01000011.1"/>
</dbReference>
<feature type="domain" description="PAC" evidence="2">
    <location>
        <begin position="309"/>
        <end position="361"/>
    </location>
</feature>
<dbReference type="CDD" id="cd01949">
    <property type="entry name" value="GGDEF"/>
    <property type="match status" value="1"/>
</dbReference>
<proteinExistence type="predicted"/>
<evidence type="ECO:0000259" key="2">
    <source>
        <dbReference type="PROSITE" id="PS50113"/>
    </source>
</evidence>
<dbReference type="InterPro" id="IPR003018">
    <property type="entry name" value="GAF"/>
</dbReference>
<dbReference type="PANTHER" id="PTHR44757:SF2">
    <property type="entry name" value="BIOFILM ARCHITECTURE MAINTENANCE PROTEIN MBAA"/>
    <property type="match status" value="1"/>
</dbReference>
<keyword evidence="6" id="KW-1185">Reference proteome</keyword>
<dbReference type="SUPFAM" id="SSF141868">
    <property type="entry name" value="EAL domain-like"/>
    <property type="match status" value="1"/>
</dbReference>
<dbReference type="SUPFAM" id="SSF55073">
    <property type="entry name" value="Nucleotide cyclase"/>
    <property type="match status" value="1"/>
</dbReference>
<dbReference type="InterPro" id="IPR000014">
    <property type="entry name" value="PAS"/>
</dbReference>
<organism evidence="5 6">
    <name type="scientific">Halopseudomonas yangmingensis</name>
    <dbReference type="NCBI Taxonomy" id="1720063"/>
    <lineage>
        <taxon>Bacteria</taxon>
        <taxon>Pseudomonadati</taxon>
        <taxon>Pseudomonadota</taxon>
        <taxon>Gammaproteobacteria</taxon>
        <taxon>Pseudomonadales</taxon>
        <taxon>Pseudomonadaceae</taxon>
        <taxon>Halopseudomonas</taxon>
    </lineage>
</organism>
<dbReference type="PROSITE" id="PS50113">
    <property type="entry name" value="PAC"/>
    <property type="match status" value="2"/>
</dbReference>
<feature type="domain" description="PAS" evidence="1">
    <location>
        <begin position="235"/>
        <end position="305"/>
    </location>
</feature>
<accession>A0A1I4STP8</accession>
<dbReference type="Gene3D" id="3.30.450.20">
    <property type="entry name" value="PAS domain"/>
    <property type="match status" value="2"/>
</dbReference>
<dbReference type="Pfam" id="PF00563">
    <property type="entry name" value="EAL"/>
    <property type="match status" value="1"/>
</dbReference>
<dbReference type="InterPro" id="IPR001633">
    <property type="entry name" value="EAL_dom"/>
</dbReference>
<dbReference type="InterPro" id="IPR001610">
    <property type="entry name" value="PAC"/>
</dbReference>
<dbReference type="PIRSF" id="PIRSF005925">
    <property type="entry name" value="Dos"/>
    <property type="match status" value="1"/>
</dbReference>
<dbReference type="STRING" id="1720063.SAMN05216217_11166"/>
<dbReference type="Proteomes" id="UP000243629">
    <property type="component" value="Unassembled WGS sequence"/>
</dbReference>
<feature type="domain" description="PAC" evidence="2">
    <location>
        <begin position="431"/>
        <end position="483"/>
    </location>
</feature>
<dbReference type="InterPro" id="IPR000700">
    <property type="entry name" value="PAS-assoc_C"/>
</dbReference>
<dbReference type="SUPFAM" id="SSF55785">
    <property type="entry name" value="PYP-like sensor domain (PAS domain)"/>
    <property type="match status" value="2"/>
</dbReference>
<dbReference type="NCBIfam" id="TIGR00229">
    <property type="entry name" value="sensory_box"/>
    <property type="match status" value="2"/>
</dbReference>
<feature type="domain" description="EAL" evidence="3">
    <location>
        <begin position="657"/>
        <end position="913"/>
    </location>
</feature>
<dbReference type="InterPro" id="IPR013767">
    <property type="entry name" value="PAS_fold"/>
</dbReference>
<dbReference type="InterPro" id="IPR000160">
    <property type="entry name" value="GGDEF_dom"/>
</dbReference>
<dbReference type="Gene3D" id="3.20.20.450">
    <property type="entry name" value="EAL domain"/>
    <property type="match status" value="1"/>
</dbReference>
<feature type="domain" description="PAS" evidence="1">
    <location>
        <begin position="358"/>
        <end position="406"/>
    </location>
</feature>
<dbReference type="NCBIfam" id="TIGR00254">
    <property type="entry name" value="GGDEF"/>
    <property type="match status" value="1"/>
</dbReference>
<dbReference type="PANTHER" id="PTHR44757">
    <property type="entry name" value="DIGUANYLATE CYCLASE DGCP"/>
    <property type="match status" value="1"/>
</dbReference>
<evidence type="ECO:0000259" key="4">
    <source>
        <dbReference type="PROSITE" id="PS50887"/>
    </source>
</evidence>
<dbReference type="SMART" id="SM00065">
    <property type="entry name" value="GAF"/>
    <property type="match status" value="1"/>
</dbReference>
<dbReference type="InterPro" id="IPR012226">
    <property type="entry name" value="Diguanyl_cyclase/Pdiesterase"/>
</dbReference>
<dbReference type="Gene3D" id="3.30.450.40">
    <property type="match status" value="1"/>
</dbReference>
<name>A0A1I4STP8_9GAMM</name>
<evidence type="ECO:0000313" key="6">
    <source>
        <dbReference type="Proteomes" id="UP000243629"/>
    </source>
</evidence>
<dbReference type="SUPFAM" id="SSF55781">
    <property type="entry name" value="GAF domain-like"/>
    <property type="match status" value="1"/>
</dbReference>
<evidence type="ECO:0000313" key="5">
    <source>
        <dbReference type="EMBL" id="SFM67775.1"/>
    </source>
</evidence>
<dbReference type="SMART" id="SM00052">
    <property type="entry name" value="EAL"/>
    <property type="match status" value="1"/>
</dbReference>
<dbReference type="InterPro" id="IPR035965">
    <property type="entry name" value="PAS-like_dom_sf"/>
</dbReference>
<protein>
    <submittedName>
        <fullName evidence="5">PAS domain S-box-containing protein/diguanylate cyclase (GGDEF) domain-containing protein</fullName>
    </submittedName>
</protein>
<dbReference type="InterPro" id="IPR035919">
    <property type="entry name" value="EAL_sf"/>
</dbReference>
<dbReference type="InterPro" id="IPR029787">
    <property type="entry name" value="Nucleotide_cyclase"/>
</dbReference>
<reference evidence="6" key="1">
    <citation type="submission" date="2016-10" db="EMBL/GenBank/DDBJ databases">
        <authorList>
            <person name="Varghese N."/>
            <person name="Submissions S."/>
        </authorList>
    </citation>
    <scope>NUCLEOTIDE SEQUENCE [LARGE SCALE GENOMIC DNA]</scope>
    <source>
        <strain evidence="6">DSM 24213</strain>
    </source>
</reference>
<dbReference type="SMART" id="SM00267">
    <property type="entry name" value="GGDEF"/>
    <property type="match status" value="1"/>
</dbReference>
<dbReference type="SMART" id="SM00086">
    <property type="entry name" value="PAC"/>
    <property type="match status" value="2"/>
</dbReference>
<dbReference type="PROSITE" id="PS50883">
    <property type="entry name" value="EAL"/>
    <property type="match status" value="1"/>
</dbReference>